<dbReference type="Proteomes" id="UP001595897">
    <property type="component" value="Unassembled WGS sequence"/>
</dbReference>
<comment type="caution">
    <text evidence="2">The sequence shown here is derived from an EMBL/GenBank/DDBJ whole genome shotgun (WGS) entry which is preliminary data.</text>
</comment>
<gene>
    <name evidence="2" type="ORF">ACFO4O_09775</name>
</gene>
<keyword evidence="1" id="KW-0812">Transmembrane</keyword>
<reference evidence="3" key="1">
    <citation type="journal article" date="2019" name="Int. J. Syst. Evol. Microbiol.">
        <title>The Global Catalogue of Microorganisms (GCM) 10K type strain sequencing project: providing services to taxonomists for standard genome sequencing and annotation.</title>
        <authorList>
            <consortium name="The Broad Institute Genomics Platform"/>
            <consortium name="The Broad Institute Genome Sequencing Center for Infectious Disease"/>
            <person name="Wu L."/>
            <person name="Ma J."/>
        </authorList>
    </citation>
    <scope>NUCLEOTIDE SEQUENCE [LARGE SCALE GENOMIC DNA]</scope>
    <source>
        <strain evidence="3">KACC 12507</strain>
    </source>
</reference>
<evidence type="ECO:0000256" key="1">
    <source>
        <dbReference type="SAM" id="Phobius"/>
    </source>
</evidence>
<dbReference type="PANTHER" id="PTHR31876">
    <property type="entry name" value="COV-LIKE PROTEIN 1"/>
    <property type="match status" value="1"/>
</dbReference>
<keyword evidence="1" id="KW-1133">Transmembrane helix</keyword>
<feature type="transmembrane region" description="Helical" evidence="1">
    <location>
        <begin position="50"/>
        <end position="75"/>
    </location>
</feature>
<feature type="transmembrane region" description="Helical" evidence="1">
    <location>
        <begin position="7"/>
        <end position="30"/>
    </location>
</feature>
<dbReference type="PANTHER" id="PTHR31876:SF26">
    <property type="entry name" value="PROTEIN LIKE COV 2"/>
    <property type="match status" value="1"/>
</dbReference>
<evidence type="ECO:0000313" key="2">
    <source>
        <dbReference type="EMBL" id="MFC4700446.1"/>
    </source>
</evidence>
<name>A0ABV9LVA9_9ALTE</name>
<organism evidence="2 3">
    <name type="scientific">Glaciecola siphonariae</name>
    <dbReference type="NCBI Taxonomy" id="521012"/>
    <lineage>
        <taxon>Bacteria</taxon>
        <taxon>Pseudomonadati</taxon>
        <taxon>Pseudomonadota</taxon>
        <taxon>Gammaproteobacteria</taxon>
        <taxon>Alteromonadales</taxon>
        <taxon>Alteromonadaceae</taxon>
        <taxon>Glaciecola</taxon>
    </lineage>
</organism>
<dbReference type="EMBL" id="JBHSGU010000002">
    <property type="protein sequence ID" value="MFC4700446.1"/>
    <property type="molecule type" value="Genomic_DNA"/>
</dbReference>
<dbReference type="Pfam" id="PF04367">
    <property type="entry name" value="DUF502"/>
    <property type="match status" value="1"/>
</dbReference>
<dbReference type="InterPro" id="IPR007462">
    <property type="entry name" value="COV1-like"/>
</dbReference>
<proteinExistence type="predicted"/>
<keyword evidence="3" id="KW-1185">Reference proteome</keyword>
<sequence length="195" mass="21620">MFNRLVILILKGLIAVLPLGLTLYFLYWLATTVEAGLSPYFTSEYYFPGLGIVTTLVALALLGMLVNAYVVKLIIAYSNRFIEKLPLIKTLYGAIRDAVELFKSNNKDGERKPVSVLIAPDIHAIGFITNTSVAEKLFPQQGKVPVYMPLSYQIGGYTLYVPEDKITYLDIDVETAMRIAMTGGTSIQADVEEIK</sequence>
<evidence type="ECO:0000313" key="3">
    <source>
        <dbReference type="Proteomes" id="UP001595897"/>
    </source>
</evidence>
<accession>A0ABV9LVA9</accession>
<protein>
    <submittedName>
        <fullName evidence="2">DUF502 domain-containing protein</fullName>
    </submittedName>
</protein>
<dbReference type="RefSeq" id="WP_382407862.1">
    <property type="nucleotide sequence ID" value="NZ_JBHSGU010000002.1"/>
</dbReference>
<keyword evidence="1" id="KW-0472">Membrane</keyword>